<keyword evidence="2" id="KW-0812">Transmembrane</keyword>
<keyword evidence="1" id="KW-0175">Coiled coil</keyword>
<feature type="transmembrane region" description="Helical" evidence="2">
    <location>
        <begin position="36"/>
        <end position="60"/>
    </location>
</feature>
<sequence length="280" mass="32019">MKERITKKDLGYWILILVGIIVTILTVKLADNATAVDYIGFAGTITSILLAVVALMYSFYQNNAYESTTQQLESSSKKIKKAVKELDQVSELKEIVTEIRNESSSIAMSIKGLHETVGTVESVIHTVNSNLEDTRQDLFKNFNFKSENSNVNNGFTDIKQLIANLNMTAFTVLYTCYVAHDRNIQINTMKFTQLYMDEFWPGSKEDNMFDRLTVLVMGILFMFSEFGIFDFEYGSRLTINQFNSEIGDEVMNRVNEILESTDDKPKEYIKKINKFISENI</sequence>
<keyword evidence="2" id="KW-0472">Membrane</keyword>
<dbReference type="RefSeq" id="WP_060852639.1">
    <property type="nucleotide sequence ID" value="NZ_AP014865.1"/>
</dbReference>
<evidence type="ECO:0000256" key="2">
    <source>
        <dbReference type="SAM" id="Phobius"/>
    </source>
</evidence>
<dbReference type="AlphaFoldDB" id="A0A9W4EX94"/>
<geneLocation type="plasmid" evidence="4">
    <name>pKK1 DNA</name>
</geneLocation>
<reference evidence="3 4" key="1">
    <citation type="submission" date="2015-05" db="EMBL/GenBank/DDBJ databases">
        <title>Whole genome sequence of Bacillus thuringiensis serovar tolworthi Pasteur Institute Standard strain.</title>
        <authorList>
            <person name="Kanda K."/>
            <person name="Nakashima K."/>
            <person name="Nagano Y."/>
        </authorList>
    </citation>
    <scope>NUCLEOTIDE SEQUENCE [LARGE SCALE GENOMIC DNA]</scope>
    <source>
        <strain evidence="3 4">Pasteur Institute Standard strain</strain>
        <plasmid evidence="4">pKK1 DNA</plasmid>
    </source>
</reference>
<evidence type="ECO:0000313" key="4">
    <source>
        <dbReference type="Proteomes" id="UP000055316"/>
    </source>
</evidence>
<dbReference type="EMBL" id="AP014865">
    <property type="protein sequence ID" value="BAR87221.1"/>
    <property type="molecule type" value="Genomic_DNA"/>
</dbReference>
<protein>
    <submittedName>
        <fullName evidence="3">Uncharacterized protein</fullName>
    </submittedName>
</protein>
<accession>A0A9W4EX94</accession>
<keyword evidence="2" id="KW-1133">Transmembrane helix</keyword>
<feature type="coiled-coil region" evidence="1">
    <location>
        <begin position="65"/>
        <end position="92"/>
    </location>
</feature>
<organism evidence="3 4">
    <name type="scientific">Bacillus thuringiensis subsp. tolworthi</name>
    <dbReference type="NCBI Taxonomy" id="1442"/>
    <lineage>
        <taxon>Bacteria</taxon>
        <taxon>Bacillati</taxon>
        <taxon>Bacillota</taxon>
        <taxon>Bacilli</taxon>
        <taxon>Bacillales</taxon>
        <taxon>Bacillaceae</taxon>
        <taxon>Bacillus</taxon>
        <taxon>Bacillus cereus group</taxon>
    </lineage>
</organism>
<feature type="transmembrane region" description="Helical" evidence="2">
    <location>
        <begin position="212"/>
        <end position="229"/>
    </location>
</feature>
<keyword evidence="3" id="KW-0614">Plasmid</keyword>
<feature type="transmembrane region" description="Helical" evidence="2">
    <location>
        <begin position="12"/>
        <end position="30"/>
    </location>
</feature>
<name>A0A9W4EX94_BACTO</name>
<dbReference type="Proteomes" id="UP000055316">
    <property type="component" value="Plasmid pKK1"/>
</dbReference>
<evidence type="ECO:0000313" key="3">
    <source>
        <dbReference type="EMBL" id="BAR87221.1"/>
    </source>
</evidence>
<proteinExistence type="predicted"/>
<dbReference type="Gene3D" id="1.20.1170.10">
    <property type="match status" value="1"/>
</dbReference>
<evidence type="ECO:0000256" key="1">
    <source>
        <dbReference type="SAM" id="Coils"/>
    </source>
</evidence>
<gene>
    <name evidence="3" type="ORF">KNN_06487</name>
</gene>